<comment type="cofactor">
    <cofactor evidence="1">
        <name>Zn(2+)</name>
        <dbReference type="ChEBI" id="CHEBI:29105"/>
    </cofactor>
</comment>
<feature type="transmembrane region" description="Helical" evidence="13">
    <location>
        <begin position="121"/>
        <end position="146"/>
    </location>
</feature>
<feature type="transmembrane region" description="Helical" evidence="13">
    <location>
        <begin position="213"/>
        <end position="234"/>
    </location>
</feature>
<evidence type="ECO:0000256" key="9">
    <source>
        <dbReference type="ARBA" id="ARBA00022989"/>
    </source>
</evidence>
<evidence type="ECO:0000313" key="16">
    <source>
        <dbReference type="Proteomes" id="UP000355283"/>
    </source>
</evidence>
<dbReference type="PANTHER" id="PTHR39188:SF3">
    <property type="entry name" value="STAGE IV SPORULATION PROTEIN FB"/>
    <property type="match status" value="1"/>
</dbReference>
<feature type="transmembrane region" description="Helical" evidence="13">
    <location>
        <begin position="166"/>
        <end position="192"/>
    </location>
</feature>
<evidence type="ECO:0000256" key="7">
    <source>
        <dbReference type="ARBA" id="ARBA00022801"/>
    </source>
</evidence>
<dbReference type="Proteomes" id="UP000355283">
    <property type="component" value="Unassembled WGS sequence"/>
</dbReference>
<gene>
    <name evidence="15" type="ORF">NSK_007897</name>
</gene>
<dbReference type="OrthoDB" id="190403at2759"/>
<evidence type="ECO:0000256" key="6">
    <source>
        <dbReference type="ARBA" id="ARBA00022723"/>
    </source>
</evidence>
<feature type="transmembrane region" description="Helical" evidence="13">
    <location>
        <begin position="64"/>
        <end position="81"/>
    </location>
</feature>
<evidence type="ECO:0000256" key="3">
    <source>
        <dbReference type="ARBA" id="ARBA00007931"/>
    </source>
</evidence>
<reference evidence="15 16" key="1">
    <citation type="submission" date="2019-01" db="EMBL/GenBank/DDBJ databases">
        <title>Nuclear Genome Assembly of the Microalgal Biofuel strain Nannochloropsis salina CCMP1776.</title>
        <authorList>
            <person name="Hovde B."/>
        </authorList>
    </citation>
    <scope>NUCLEOTIDE SEQUENCE [LARGE SCALE GENOMIC DNA]</scope>
    <source>
        <strain evidence="15 16">CCMP1776</strain>
    </source>
</reference>
<feature type="domain" description="Peptidase M50" evidence="14">
    <location>
        <begin position="72"/>
        <end position="205"/>
    </location>
</feature>
<dbReference type="GO" id="GO:0008237">
    <property type="term" value="F:metallopeptidase activity"/>
    <property type="evidence" value="ECO:0007669"/>
    <property type="project" value="UniProtKB-KW"/>
</dbReference>
<dbReference type="Pfam" id="PF02163">
    <property type="entry name" value="Peptidase_M50"/>
    <property type="match status" value="1"/>
</dbReference>
<evidence type="ECO:0000256" key="5">
    <source>
        <dbReference type="ARBA" id="ARBA00022692"/>
    </source>
</evidence>
<dbReference type="GO" id="GO:0006508">
    <property type="term" value="P:proteolysis"/>
    <property type="evidence" value="ECO:0007669"/>
    <property type="project" value="UniProtKB-KW"/>
</dbReference>
<protein>
    <recommendedName>
        <fullName evidence="14">Peptidase M50 domain-containing protein</fullName>
    </recommendedName>
</protein>
<evidence type="ECO:0000256" key="1">
    <source>
        <dbReference type="ARBA" id="ARBA00001947"/>
    </source>
</evidence>
<evidence type="ECO:0000256" key="8">
    <source>
        <dbReference type="ARBA" id="ARBA00022833"/>
    </source>
</evidence>
<keyword evidence="4" id="KW-0645">Protease</keyword>
<dbReference type="InterPro" id="IPR008915">
    <property type="entry name" value="Peptidase_M50"/>
</dbReference>
<sequence>MNRNTGTGNNPAVVADNPFPNQWAWQIGAITLRGQRVPVKLHFLLPIFWVLSLLSGLAYGGTYIGFRFIVDVLILFMTVFIHEMGHSLAAIQYSGKCHCITLWPLGGFAEVTHEKGPKEDLWVSFAGPLTHIPMCAIWYGIVAAVVKRPFNIMAIPCDLLHSQACFWTNVAVSAGFLNMCLFLFNLFIPAYPLDASRILVDFFALCNVEVNRAALITACISFPIGLALLGYGFWAFARGAANYTMTIFLAIFILYSTWGVIKAARSGTAARHPMFIHYYRTSEPPVSATAASSSNAGTASSTAGGQITSLWGSGLVGTSAAGTGVGGESTGGNVLSKMEAGKGHRLGGKPAPSSTPAGNLAVGARTTSQSALLTGSSSSSAAAGPSTLGGASKGGYRLGSK</sequence>
<evidence type="ECO:0000256" key="2">
    <source>
        <dbReference type="ARBA" id="ARBA00004141"/>
    </source>
</evidence>
<keyword evidence="10" id="KW-0482">Metalloprotease</keyword>
<evidence type="ECO:0000313" key="15">
    <source>
        <dbReference type="EMBL" id="TFJ80720.1"/>
    </source>
</evidence>
<dbReference type="PANTHER" id="PTHR39188">
    <property type="entry name" value="MEMBRANE-ASSOCIATED ZINC METALLOPROTEASE M50B"/>
    <property type="match status" value="1"/>
</dbReference>
<keyword evidence="5 13" id="KW-0812">Transmembrane</keyword>
<keyword evidence="6" id="KW-0479">Metal-binding</keyword>
<proteinExistence type="inferred from homology"/>
<keyword evidence="9 13" id="KW-1133">Transmembrane helix</keyword>
<feature type="compositionally biased region" description="Low complexity" evidence="12">
    <location>
        <begin position="366"/>
        <end position="390"/>
    </location>
</feature>
<accession>A0A4D9CNL2</accession>
<feature type="transmembrane region" description="Helical" evidence="13">
    <location>
        <begin position="240"/>
        <end position="261"/>
    </location>
</feature>
<feature type="compositionally biased region" description="Gly residues" evidence="12">
    <location>
        <begin position="391"/>
        <end position="401"/>
    </location>
</feature>
<comment type="subcellular location">
    <subcellularLocation>
        <location evidence="2">Membrane</location>
        <topology evidence="2">Multi-pass membrane protein</topology>
    </subcellularLocation>
</comment>
<dbReference type="GO" id="GO:0046872">
    <property type="term" value="F:metal ion binding"/>
    <property type="evidence" value="ECO:0007669"/>
    <property type="project" value="UniProtKB-KW"/>
</dbReference>
<keyword evidence="7" id="KW-0378">Hydrolase</keyword>
<organism evidence="15 16">
    <name type="scientific">Nannochloropsis salina CCMP1776</name>
    <dbReference type="NCBI Taxonomy" id="1027361"/>
    <lineage>
        <taxon>Eukaryota</taxon>
        <taxon>Sar</taxon>
        <taxon>Stramenopiles</taxon>
        <taxon>Ochrophyta</taxon>
        <taxon>Eustigmatophyceae</taxon>
        <taxon>Eustigmatales</taxon>
        <taxon>Monodopsidaceae</taxon>
        <taxon>Microchloropsis</taxon>
        <taxon>Microchloropsis salina</taxon>
    </lineage>
</organism>
<feature type="region of interest" description="Disordered" evidence="12">
    <location>
        <begin position="323"/>
        <end position="401"/>
    </location>
</feature>
<dbReference type="AlphaFoldDB" id="A0A4D9CNL2"/>
<dbReference type="GO" id="GO:0016020">
    <property type="term" value="C:membrane"/>
    <property type="evidence" value="ECO:0007669"/>
    <property type="project" value="UniProtKB-SubCell"/>
</dbReference>
<evidence type="ECO:0000256" key="10">
    <source>
        <dbReference type="ARBA" id="ARBA00023049"/>
    </source>
</evidence>
<keyword evidence="8" id="KW-0862">Zinc</keyword>
<evidence type="ECO:0000256" key="11">
    <source>
        <dbReference type="ARBA" id="ARBA00023136"/>
    </source>
</evidence>
<evidence type="ECO:0000256" key="12">
    <source>
        <dbReference type="SAM" id="MobiDB-lite"/>
    </source>
</evidence>
<comment type="caution">
    <text evidence="15">The sequence shown here is derived from an EMBL/GenBank/DDBJ whole genome shotgun (WGS) entry which is preliminary data.</text>
</comment>
<feature type="transmembrane region" description="Helical" evidence="13">
    <location>
        <begin position="41"/>
        <end position="58"/>
    </location>
</feature>
<comment type="similarity">
    <text evidence="3">Belongs to the peptidase M50B family.</text>
</comment>
<evidence type="ECO:0000256" key="13">
    <source>
        <dbReference type="SAM" id="Phobius"/>
    </source>
</evidence>
<keyword evidence="16" id="KW-1185">Reference proteome</keyword>
<dbReference type="EMBL" id="SDOX01000158">
    <property type="protein sequence ID" value="TFJ80720.1"/>
    <property type="molecule type" value="Genomic_DNA"/>
</dbReference>
<keyword evidence="11 13" id="KW-0472">Membrane</keyword>
<name>A0A4D9CNL2_9STRA</name>
<evidence type="ECO:0000259" key="14">
    <source>
        <dbReference type="Pfam" id="PF02163"/>
    </source>
</evidence>
<evidence type="ECO:0000256" key="4">
    <source>
        <dbReference type="ARBA" id="ARBA00022670"/>
    </source>
</evidence>